<evidence type="ECO:0000313" key="2">
    <source>
        <dbReference type="EMBL" id="KAJ8952453.1"/>
    </source>
</evidence>
<feature type="compositionally biased region" description="Polar residues" evidence="1">
    <location>
        <begin position="153"/>
        <end position="171"/>
    </location>
</feature>
<feature type="compositionally biased region" description="Basic residues" evidence="1">
    <location>
        <begin position="493"/>
        <end position="509"/>
    </location>
</feature>
<feature type="compositionally biased region" description="Acidic residues" evidence="1">
    <location>
        <begin position="427"/>
        <end position="436"/>
    </location>
</feature>
<feature type="compositionally biased region" description="Basic and acidic residues" evidence="1">
    <location>
        <begin position="344"/>
        <end position="354"/>
    </location>
</feature>
<proteinExistence type="predicted"/>
<sequence>MSSDNSTNVSTDALLKNRIDNSSHSAMSSLELSHQSDGLQILSKNTCTTNTNPLQIQCKNLTSLQLSNEKPNNNVEKSTSTNMSSLHISSDSNKDKNNIGEENVNKCIEKSTSTNMSLLLISSDSIKDKTNQKENNFVNAHSESIKKNPLTKAKQNQSYNSNTSANNSFSPLNSNLVIEVLNILDKTTLPDENVTKRRGRNSVNKSIAYRTRRKTILPDGNNTTDSDNSRESEKIVGEASPSKKLKINSKSEVRTQTPPQKKVNDSDDCNNKNKKLRERRRTANKKNEPDITSKKTNKDKCINKTSDDSQSVSDTNDSSGSERKRRRLRKLYNPDESINDVIESDEKEREDKRTKVTKQKSDGVILNPNIVCVTSNILLTTRAKEFIDKNNIDIQTVLNKESESEKEITSVKRGKKKDEKKVSINGDADEQQELAEEFINKKKTKKRTTQHVNSEGKVVNRRQSARLSQHPRKKLNLNSSTSSNDVNTEGMLVKKRQSVRLSQHPKKKFNLNSSTSSNEERGIIPITPVINRRSTMEFQTLTQMSAKKRLKIDISKRPSIVCTKLHKDGIQVFNQIVKKLGGFVIEDEVSSKTTHLVAGESKRTINIF</sequence>
<feature type="region of interest" description="Disordered" evidence="1">
    <location>
        <begin position="67"/>
        <end position="99"/>
    </location>
</feature>
<feature type="compositionally biased region" description="Basic and acidic residues" evidence="1">
    <location>
        <begin position="285"/>
        <end position="307"/>
    </location>
</feature>
<feature type="compositionally biased region" description="Polar residues" evidence="1">
    <location>
        <begin position="248"/>
        <end position="259"/>
    </location>
</feature>
<evidence type="ECO:0008006" key="4">
    <source>
        <dbReference type="Google" id="ProtNLM"/>
    </source>
</evidence>
<feature type="region of interest" description="Disordered" evidence="1">
    <location>
        <begin position="137"/>
        <end position="171"/>
    </location>
</feature>
<dbReference type="AlphaFoldDB" id="A0AAV8YNG1"/>
<feature type="region of interest" description="Disordered" evidence="1">
    <location>
        <begin position="194"/>
        <end position="359"/>
    </location>
</feature>
<feature type="compositionally biased region" description="Basic and acidic residues" evidence="1">
    <location>
        <begin position="262"/>
        <end position="271"/>
    </location>
</feature>
<feature type="compositionally biased region" description="Basic and acidic residues" evidence="1">
    <location>
        <begin position="227"/>
        <end position="236"/>
    </location>
</feature>
<dbReference type="InterPro" id="IPR036420">
    <property type="entry name" value="BRCT_dom_sf"/>
</dbReference>
<dbReference type="Proteomes" id="UP001162156">
    <property type="component" value="Unassembled WGS sequence"/>
</dbReference>
<feature type="compositionally biased region" description="Polar residues" evidence="1">
    <location>
        <begin position="67"/>
        <end position="91"/>
    </location>
</feature>
<protein>
    <recommendedName>
        <fullName evidence="4">BRCT domain-containing protein</fullName>
    </recommendedName>
</protein>
<comment type="caution">
    <text evidence="2">The sequence shown here is derived from an EMBL/GenBank/DDBJ whole genome shotgun (WGS) entry which is preliminary data.</text>
</comment>
<feature type="compositionally biased region" description="Polar residues" evidence="1">
    <location>
        <begin position="308"/>
        <end position="319"/>
    </location>
</feature>
<gene>
    <name evidence="2" type="ORF">NQ314_007526</name>
</gene>
<dbReference type="SUPFAM" id="SSF52113">
    <property type="entry name" value="BRCT domain"/>
    <property type="match status" value="1"/>
</dbReference>
<reference evidence="2" key="1">
    <citation type="journal article" date="2023" name="Insect Mol. Biol.">
        <title>Genome sequencing provides insights into the evolution of gene families encoding plant cell wall-degrading enzymes in longhorned beetles.</title>
        <authorList>
            <person name="Shin N.R."/>
            <person name="Okamura Y."/>
            <person name="Kirsch R."/>
            <person name="Pauchet Y."/>
        </authorList>
    </citation>
    <scope>NUCLEOTIDE SEQUENCE</scope>
    <source>
        <strain evidence="2">RBIC_L_NR</strain>
    </source>
</reference>
<keyword evidence="3" id="KW-1185">Reference proteome</keyword>
<dbReference type="Gene3D" id="3.40.50.10190">
    <property type="entry name" value="BRCT domain"/>
    <property type="match status" value="1"/>
</dbReference>
<evidence type="ECO:0000313" key="3">
    <source>
        <dbReference type="Proteomes" id="UP001162156"/>
    </source>
</evidence>
<evidence type="ECO:0000256" key="1">
    <source>
        <dbReference type="SAM" id="MobiDB-lite"/>
    </source>
</evidence>
<feature type="compositionally biased region" description="Basic residues" evidence="1">
    <location>
        <begin position="272"/>
        <end position="284"/>
    </location>
</feature>
<feature type="compositionally biased region" description="Basic residues" evidence="1">
    <location>
        <begin position="459"/>
        <end position="475"/>
    </location>
</feature>
<feature type="compositionally biased region" description="Basic and acidic residues" evidence="1">
    <location>
        <begin position="400"/>
        <end position="422"/>
    </location>
</feature>
<name>A0AAV8YNG1_9CUCU</name>
<dbReference type="EMBL" id="JANEYF010002024">
    <property type="protein sequence ID" value="KAJ8952453.1"/>
    <property type="molecule type" value="Genomic_DNA"/>
</dbReference>
<feature type="region of interest" description="Disordered" evidence="1">
    <location>
        <begin position="400"/>
        <end position="518"/>
    </location>
</feature>
<feature type="compositionally biased region" description="Low complexity" evidence="1">
    <location>
        <begin position="476"/>
        <end position="488"/>
    </location>
</feature>
<organism evidence="2 3">
    <name type="scientific">Rhamnusium bicolor</name>
    <dbReference type="NCBI Taxonomy" id="1586634"/>
    <lineage>
        <taxon>Eukaryota</taxon>
        <taxon>Metazoa</taxon>
        <taxon>Ecdysozoa</taxon>
        <taxon>Arthropoda</taxon>
        <taxon>Hexapoda</taxon>
        <taxon>Insecta</taxon>
        <taxon>Pterygota</taxon>
        <taxon>Neoptera</taxon>
        <taxon>Endopterygota</taxon>
        <taxon>Coleoptera</taxon>
        <taxon>Polyphaga</taxon>
        <taxon>Cucujiformia</taxon>
        <taxon>Chrysomeloidea</taxon>
        <taxon>Cerambycidae</taxon>
        <taxon>Lepturinae</taxon>
        <taxon>Rhagiini</taxon>
        <taxon>Rhamnusium</taxon>
    </lineage>
</organism>
<accession>A0AAV8YNG1</accession>